<proteinExistence type="predicted"/>
<gene>
    <name evidence="2" type="ORF">TNIN_412851</name>
</gene>
<evidence type="ECO:0000313" key="3">
    <source>
        <dbReference type="Proteomes" id="UP000886998"/>
    </source>
</evidence>
<name>A0A8X6YEC8_9ARAC</name>
<protein>
    <submittedName>
        <fullName evidence="2">Uncharacterized protein</fullName>
    </submittedName>
</protein>
<comment type="caution">
    <text evidence="2">The sequence shown here is derived from an EMBL/GenBank/DDBJ whole genome shotgun (WGS) entry which is preliminary data.</text>
</comment>
<sequence>MPPLVFPLGGRGEIKFPPWTNRQKSNLFEAMASLFHDVSNSNSELKPKQQEQEQQKDEKILKKSSEEKIAFRLRDRDRKFFYRSTLSEDLSLVKCLSRVI</sequence>
<reference evidence="2" key="1">
    <citation type="submission" date="2020-08" db="EMBL/GenBank/DDBJ databases">
        <title>Multicomponent nature underlies the extraordinary mechanical properties of spider dragline silk.</title>
        <authorList>
            <person name="Kono N."/>
            <person name="Nakamura H."/>
            <person name="Mori M."/>
            <person name="Yoshida Y."/>
            <person name="Ohtoshi R."/>
            <person name="Malay A.D."/>
            <person name="Moran D.A.P."/>
            <person name="Tomita M."/>
            <person name="Numata K."/>
            <person name="Arakawa K."/>
        </authorList>
    </citation>
    <scope>NUCLEOTIDE SEQUENCE</scope>
</reference>
<dbReference type="EMBL" id="BMAV01016861">
    <property type="protein sequence ID" value="GFY68054.1"/>
    <property type="molecule type" value="Genomic_DNA"/>
</dbReference>
<feature type="region of interest" description="Disordered" evidence="1">
    <location>
        <begin position="39"/>
        <end position="60"/>
    </location>
</feature>
<feature type="compositionally biased region" description="Basic and acidic residues" evidence="1">
    <location>
        <begin position="45"/>
        <end position="60"/>
    </location>
</feature>
<keyword evidence="3" id="KW-1185">Reference proteome</keyword>
<evidence type="ECO:0000256" key="1">
    <source>
        <dbReference type="SAM" id="MobiDB-lite"/>
    </source>
</evidence>
<dbReference type="AlphaFoldDB" id="A0A8X6YEC8"/>
<evidence type="ECO:0000313" key="2">
    <source>
        <dbReference type="EMBL" id="GFY68054.1"/>
    </source>
</evidence>
<accession>A0A8X6YEC8</accession>
<dbReference type="Proteomes" id="UP000886998">
    <property type="component" value="Unassembled WGS sequence"/>
</dbReference>
<organism evidence="2 3">
    <name type="scientific">Trichonephila inaurata madagascariensis</name>
    <dbReference type="NCBI Taxonomy" id="2747483"/>
    <lineage>
        <taxon>Eukaryota</taxon>
        <taxon>Metazoa</taxon>
        <taxon>Ecdysozoa</taxon>
        <taxon>Arthropoda</taxon>
        <taxon>Chelicerata</taxon>
        <taxon>Arachnida</taxon>
        <taxon>Araneae</taxon>
        <taxon>Araneomorphae</taxon>
        <taxon>Entelegynae</taxon>
        <taxon>Araneoidea</taxon>
        <taxon>Nephilidae</taxon>
        <taxon>Trichonephila</taxon>
        <taxon>Trichonephila inaurata</taxon>
    </lineage>
</organism>